<feature type="compositionally biased region" description="Polar residues" evidence="2">
    <location>
        <begin position="714"/>
        <end position="752"/>
    </location>
</feature>
<feature type="compositionally biased region" description="Polar residues" evidence="2">
    <location>
        <begin position="966"/>
        <end position="985"/>
    </location>
</feature>
<evidence type="ECO:0000256" key="1">
    <source>
        <dbReference type="SAM" id="Coils"/>
    </source>
</evidence>
<keyword evidence="5" id="KW-1185">Reference proteome</keyword>
<feature type="compositionally biased region" description="Basic and acidic residues" evidence="2">
    <location>
        <begin position="231"/>
        <end position="241"/>
    </location>
</feature>
<feature type="transmembrane region" description="Helical" evidence="3">
    <location>
        <begin position="1364"/>
        <end position="1389"/>
    </location>
</feature>
<sequence length="1408" mass="151317">MSPGPGDVTSTPAPLPAFEDVRSLLPLNGVRSTAPERLDDDDDDDDDDEKDPLTLGFTTRPQHPALSNEPSVVRNGASHGFTTEMSPPRLGSSVAPIDHHVPPPPRPPHLEQGNDGVHAHDGGGDGGDDVHFRRTRTIDAARTIAPIAATVSAAPLRTRIDSAEAYHRDPLLTGSRRGRSLPTPPPTTTESPIHQSRAGTVPVLRRAAPGALPPLPPGPPLGNPGSSSTFDARRSSIDHRAPTASTSFLNADRREPRRASLLDPTFSSTSSASISSPDECAGHPLVHGLVPTPLGGTTIGKRPFNTEPNRPPSAISAFGTISPGHMNNKKGKSRMCSDDPLQYSGWGTQLQSATDPLDPLSQMFTTARSREPFSNASFATSRTAATATTAATTRTTASLDPSVQALLDAVDLGAARKLVQDLEAQLPVGTSTMGRSLPPALTSSTASTNIKFATTPTSPPPIATAPVVTHPPPKVTTRCLSLSAPRRPSLQALESTGKDSLRRRSFSVGKGFGRQPSTGLPTSTSGIIAPNLAPSTTPHEANLTGTAGTNVEQRIIDERIAMGASGRMFEDQISKVQLQLSPATHRRAQNCIKYLSLRYRPLGAQPLPADDPPFPNLLAVSRWRLAKQQIESTPNVGGSADGRRYRGSSGAFVDTSKKVPPYGKRRNEKPGVWEVYPDDILDYLKAGGRLVEPANAEYEGRSSRMSVSMPPSPDLQSSDRQSMSLPFPSSSERTRSFTPDQFGSLGSTNRPSLSRVREHSYDSARHVKVRSIDSFLGFGTPSDPTVASSSVSPVSPPRVHQGRFNGPIKDEISSGGGEDSTVMETHAAGATERIRNSTSHSPPHRSRLTSSISRRFEKMRGRGHVGSSSISAFDWESSDGGLGPLQPPHRKGYYSVNPSLPGTPEGSDHELAPSPSAGAPMVSKRSLLPSANLNLSNSTWKKGTASLRRNRDRDGERTRKEPSSPLFHSQSRLKGNGIDSGQRSSGGEELKAGFCSPLTKDGSLSRSKFVTDGRLLYSPMSGVNLLDDEGARRRIFDSHSEDDVEAHKNATKEVIDVSEERFAQLMQSTKAAYSDVHQIESFMSTVPLTIKINFDGLVGLSSQTLKKTGIQITAQVPRLPASVIQSIVRLDPFEIERGQNATSVKGDGRASTGPLHGSKEGRRSHVRFASSGSTESSDSDSDSDSGTTSSSSDDAGNRSDDERELDTISTPPRRRKSSLPPIPSAPTLHPRAATDIVIAPFDPLPRSVRGRIRSATLAVPSPRLHTHPAFDPLVDLQTPIDPIKSLELALQKFEKTLKVMDDAAEKALEEQRSLNVEIEELVLESRQVMKDYDSADLQFIQPLQEQVHRVLQLLDKTSSSYDGLWIALSIVAGFLLWLARLVAILINCVRSVVKYPFRKVHRVVSPAT</sequence>
<accession>A0A238FDT6</accession>
<dbReference type="Proteomes" id="UP000198372">
    <property type="component" value="Unassembled WGS sequence"/>
</dbReference>
<protein>
    <submittedName>
        <fullName evidence="4">BQ2448_3701 protein</fullName>
    </submittedName>
</protein>
<feature type="compositionally biased region" description="Acidic residues" evidence="2">
    <location>
        <begin position="38"/>
        <end position="50"/>
    </location>
</feature>
<feature type="region of interest" description="Disordered" evidence="2">
    <location>
        <begin position="631"/>
        <end position="670"/>
    </location>
</feature>
<feature type="coiled-coil region" evidence="1">
    <location>
        <begin position="1283"/>
        <end position="1324"/>
    </location>
</feature>
<feature type="compositionally biased region" description="Low complexity" evidence="2">
    <location>
        <begin position="926"/>
        <end position="938"/>
    </location>
</feature>
<keyword evidence="3" id="KW-1133">Transmembrane helix</keyword>
<dbReference type="EMBL" id="FMSP01000006">
    <property type="protein sequence ID" value="SCV70939.1"/>
    <property type="molecule type" value="Genomic_DNA"/>
</dbReference>
<organism evidence="4 5">
    <name type="scientific">Microbotryum intermedium</name>
    <dbReference type="NCBI Taxonomy" id="269621"/>
    <lineage>
        <taxon>Eukaryota</taxon>
        <taxon>Fungi</taxon>
        <taxon>Dikarya</taxon>
        <taxon>Basidiomycota</taxon>
        <taxon>Pucciniomycotina</taxon>
        <taxon>Microbotryomycetes</taxon>
        <taxon>Microbotryales</taxon>
        <taxon>Microbotryaceae</taxon>
        <taxon>Microbotryum</taxon>
    </lineage>
</organism>
<feature type="region of interest" description="Disordered" evidence="2">
    <location>
        <begin position="695"/>
        <end position="763"/>
    </location>
</feature>
<evidence type="ECO:0000256" key="3">
    <source>
        <dbReference type="SAM" id="Phobius"/>
    </source>
</evidence>
<feature type="region of interest" description="Disordered" evidence="2">
    <location>
        <begin position="783"/>
        <end position="806"/>
    </location>
</feature>
<feature type="region of interest" description="Disordered" evidence="2">
    <location>
        <begin position="1139"/>
        <end position="1231"/>
    </location>
</feature>
<feature type="region of interest" description="Disordered" evidence="2">
    <location>
        <begin position="165"/>
        <end position="279"/>
    </location>
</feature>
<name>A0A238FDT6_9BASI</name>
<feature type="compositionally biased region" description="Pro residues" evidence="2">
    <location>
        <begin position="211"/>
        <end position="222"/>
    </location>
</feature>
<feature type="compositionally biased region" description="Basic and acidic residues" evidence="2">
    <location>
        <begin position="117"/>
        <end position="131"/>
    </location>
</feature>
<evidence type="ECO:0000256" key="2">
    <source>
        <dbReference type="SAM" id="MobiDB-lite"/>
    </source>
</evidence>
<keyword evidence="3" id="KW-0472">Membrane</keyword>
<feature type="compositionally biased region" description="Basic and acidic residues" evidence="2">
    <location>
        <begin position="251"/>
        <end position="260"/>
    </location>
</feature>
<evidence type="ECO:0000313" key="5">
    <source>
        <dbReference type="Proteomes" id="UP000198372"/>
    </source>
</evidence>
<keyword evidence="3" id="KW-0812">Transmembrane</keyword>
<feature type="region of interest" description="Disordered" evidence="2">
    <location>
        <begin position="831"/>
        <end position="997"/>
    </location>
</feature>
<proteinExistence type="predicted"/>
<feature type="compositionally biased region" description="Low complexity" evidence="2">
    <location>
        <begin position="267"/>
        <end position="276"/>
    </location>
</feature>
<feature type="compositionally biased region" description="Low complexity" evidence="2">
    <location>
        <begin position="1184"/>
        <end position="1194"/>
    </location>
</feature>
<dbReference type="OrthoDB" id="2536560at2759"/>
<reference evidence="5" key="1">
    <citation type="submission" date="2016-09" db="EMBL/GenBank/DDBJ databases">
        <authorList>
            <person name="Jeantristanb JTB J.-T."/>
            <person name="Ricardo R."/>
        </authorList>
    </citation>
    <scope>NUCLEOTIDE SEQUENCE [LARGE SCALE GENOMIC DNA]</scope>
</reference>
<feature type="compositionally biased region" description="Basic and acidic residues" evidence="2">
    <location>
        <begin position="949"/>
        <end position="962"/>
    </location>
</feature>
<feature type="compositionally biased region" description="Low complexity" evidence="2">
    <location>
        <begin position="783"/>
        <end position="799"/>
    </location>
</feature>
<gene>
    <name evidence="4" type="ORF">BQ2448_3701</name>
</gene>
<feature type="region of interest" description="Disordered" evidence="2">
    <location>
        <begin position="304"/>
        <end position="323"/>
    </location>
</feature>
<evidence type="ECO:0000313" key="4">
    <source>
        <dbReference type="EMBL" id="SCV70939.1"/>
    </source>
</evidence>
<keyword evidence="1" id="KW-0175">Coiled coil</keyword>
<feature type="region of interest" description="Disordered" evidence="2">
    <location>
        <begin position="1"/>
        <end position="131"/>
    </location>
</feature>
<feature type="region of interest" description="Disordered" evidence="2">
    <location>
        <begin position="493"/>
        <end position="525"/>
    </location>
</feature>
<feature type="compositionally biased region" description="Polar residues" evidence="2">
    <location>
        <begin position="515"/>
        <end position="525"/>
    </location>
</feature>